<comment type="caution">
    <text evidence="1">The sequence shown here is derived from an EMBL/GenBank/DDBJ whole genome shotgun (WGS) entry which is preliminary data.</text>
</comment>
<name>A0ABN7PLY2_TIMPD</name>
<protein>
    <submittedName>
        <fullName evidence="1">Uncharacterized protein</fullName>
    </submittedName>
</protein>
<accession>A0ABN7PLY2</accession>
<evidence type="ECO:0000313" key="1">
    <source>
        <dbReference type="EMBL" id="CAG2066515.1"/>
    </source>
</evidence>
<keyword evidence="2" id="KW-1185">Reference proteome</keyword>
<reference evidence="1" key="1">
    <citation type="submission" date="2021-03" db="EMBL/GenBank/DDBJ databases">
        <authorList>
            <person name="Tran Van P."/>
        </authorList>
    </citation>
    <scope>NUCLEOTIDE SEQUENCE</scope>
</reference>
<gene>
    <name evidence="1" type="ORF">TPAB3V08_LOCUS13458</name>
</gene>
<organism evidence="1 2">
    <name type="scientific">Timema podura</name>
    <name type="common">Walking stick</name>
    <dbReference type="NCBI Taxonomy" id="61482"/>
    <lineage>
        <taxon>Eukaryota</taxon>
        <taxon>Metazoa</taxon>
        <taxon>Ecdysozoa</taxon>
        <taxon>Arthropoda</taxon>
        <taxon>Hexapoda</taxon>
        <taxon>Insecta</taxon>
        <taxon>Pterygota</taxon>
        <taxon>Neoptera</taxon>
        <taxon>Polyneoptera</taxon>
        <taxon>Phasmatodea</taxon>
        <taxon>Timematodea</taxon>
        <taxon>Timematoidea</taxon>
        <taxon>Timematidae</taxon>
        <taxon>Timema</taxon>
    </lineage>
</organism>
<proteinExistence type="predicted"/>
<dbReference type="Proteomes" id="UP001153148">
    <property type="component" value="Unassembled WGS sequence"/>
</dbReference>
<sequence length="19" mass="2331">MEPSWMMRNIFKLCLSTRS</sequence>
<dbReference type="EMBL" id="CAJPIN010055191">
    <property type="protein sequence ID" value="CAG2066515.1"/>
    <property type="molecule type" value="Genomic_DNA"/>
</dbReference>
<evidence type="ECO:0000313" key="2">
    <source>
        <dbReference type="Proteomes" id="UP001153148"/>
    </source>
</evidence>